<dbReference type="Pfam" id="PF01074">
    <property type="entry name" value="Glyco_hydro_38N"/>
    <property type="match status" value="1"/>
</dbReference>
<evidence type="ECO:0000259" key="11">
    <source>
        <dbReference type="SMART" id="SM00872"/>
    </source>
</evidence>
<reference evidence="12 13" key="1">
    <citation type="journal article" date="2023" name="Insect Mol. Biol.">
        <title>Genome sequencing provides insights into the evolution of gene families encoding plant cell wall-degrading enzymes in longhorned beetles.</title>
        <authorList>
            <person name="Shin N.R."/>
            <person name="Okamura Y."/>
            <person name="Kirsch R."/>
            <person name="Pauchet Y."/>
        </authorList>
    </citation>
    <scope>NUCLEOTIDE SEQUENCE [LARGE SCALE GENOMIC DNA]</scope>
    <source>
        <strain evidence="12">EAD_L_NR</strain>
    </source>
</reference>
<dbReference type="Pfam" id="PF09261">
    <property type="entry name" value="Alpha-mann_mid"/>
    <property type="match status" value="1"/>
</dbReference>
<evidence type="ECO:0000256" key="10">
    <source>
        <dbReference type="RuleBase" id="RU361199"/>
    </source>
</evidence>
<feature type="signal peptide" evidence="10">
    <location>
        <begin position="1"/>
        <end position="22"/>
    </location>
</feature>
<dbReference type="GO" id="GO:0005764">
    <property type="term" value="C:lysosome"/>
    <property type="evidence" value="ECO:0007669"/>
    <property type="project" value="TreeGrafter"/>
</dbReference>
<dbReference type="InterPro" id="IPR011682">
    <property type="entry name" value="Glyco_hydro_38_C"/>
</dbReference>
<evidence type="ECO:0000256" key="2">
    <source>
        <dbReference type="ARBA" id="ARBA00009792"/>
    </source>
</evidence>
<comment type="caution">
    <text evidence="12">The sequence shown here is derived from an EMBL/GenBank/DDBJ whole genome shotgun (WGS) entry which is preliminary data.</text>
</comment>
<keyword evidence="6 10" id="KW-0862">Zinc</keyword>
<dbReference type="PANTHER" id="PTHR11607">
    <property type="entry name" value="ALPHA-MANNOSIDASE"/>
    <property type="match status" value="1"/>
</dbReference>
<dbReference type="InterPro" id="IPR011013">
    <property type="entry name" value="Gal_mutarotase_sf_dom"/>
</dbReference>
<comment type="similarity">
    <text evidence="2 10">Belongs to the glycosyl hydrolase 38 family.</text>
</comment>
<dbReference type="InterPro" id="IPR011330">
    <property type="entry name" value="Glyco_hydro/deAcase_b/a-brl"/>
</dbReference>
<dbReference type="PANTHER" id="PTHR11607:SF3">
    <property type="entry name" value="LYSOSOMAL ALPHA-MANNOSIDASE"/>
    <property type="match status" value="1"/>
</dbReference>
<dbReference type="InterPro" id="IPR015341">
    <property type="entry name" value="Glyco_hydro_38_cen"/>
</dbReference>
<keyword evidence="5 10" id="KW-0378">Hydrolase</keyword>
<dbReference type="InterPro" id="IPR050843">
    <property type="entry name" value="Glycosyl_Hydrlase_38"/>
</dbReference>
<keyword evidence="9 10" id="KW-0326">Glycosidase</keyword>
<keyword evidence="10" id="KW-0732">Signal</keyword>
<evidence type="ECO:0000256" key="4">
    <source>
        <dbReference type="ARBA" id="ARBA00022723"/>
    </source>
</evidence>
<dbReference type="Gene3D" id="1.20.1270.50">
    <property type="entry name" value="Glycoside hydrolase family 38, central domain"/>
    <property type="match status" value="2"/>
</dbReference>
<feature type="chain" id="PRO_5043091107" description="Alpha-mannosidase" evidence="10">
    <location>
        <begin position="23"/>
        <end position="989"/>
    </location>
</feature>
<dbReference type="SUPFAM" id="SSF74650">
    <property type="entry name" value="Galactose mutarotase-like"/>
    <property type="match status" value="1"/>
</dbReference>
<keyword evidence="13" id="KW-1185">Reference proteome</keyword>
<dbReference type="InterPro" id="IPR013780">
    <property type="entry name" value="Glyco_hydro_b"/>
</dbReference>
<dbReference type="EC" id="3.2.1.-" evidence="10"/>
<evidence type="ECO:0000256" key="7">
    <source>
        <dbReference type="ARBA" id="ARBA00023157"/>
    </source>
</evidence>
<evidence type="ECO:0000313" key="13">
    <source>
        <dbReference type="Proteomes" id="UP001159042"/>
    </source>
</evidence>
<organism evidence="12 13">
    <name type="scientific">Exocentrus adspersus</name>
    <dbReference type="NCBI Taxonomy" id="1586481"/>
    <lineage>
        <taxon>Eukaryota</taxon>
        <taxon>Metazoa</taxon>
        <taxon>Ecdysozoa</taxon>
        <taxon>Arthropoda</taxon>
        <taxon>Hexapoda</taxon>
        <taxon>Insecta</taxon>
        <taxon>Pterygota</taxon>
        <taxon>Neoptera</taxon>
        <taxon>Endopterygota</taxon>
        <taxon>Coleoptera</taxon>
        <taxon>Polyphaga</taxon>
        <taxon>Cucujiformia</taxon>
        <taxon>Chrysomeloidea</taxon>
        <taxon>Cerambycidae</taxon>
        <taxon>Lamiinae</taxon>
        <taxon>Acanthocinini</taxon>
        <taxon>Exocentrus</taxon>
    </lineage>
</organism>
<keyword evidence="7" id="KW-1015">Disulfide bond</keyword>
<dbReference type="InterPro" id="IPR037094">
    <property type="entry name" value="Glyco_hydro_38_cen_sf"/>
</dbReference>
<dbReference type="InterPro" id="IPR041147">
    <property type="entry name" value="GH38_C"/>
</dbReference>
<dbReference type="InterPro" id="IPR000602">
    <property type="entry name" value="Glyco_hydro_38_N"/>
</dbReference>
<dbReference type="GO" id="GO:0046872">
    <property type="term" value="F:metal ion binding"/>
    <property type="evidence" value="ECO:0007669"/>
    <property type="project" value="UniProtKB-KW"/>
</dbReference>
<dbReference type="Gene3D" id="2.60.40.1180">
    <property type="entry name" value="Golgi alpha-mannosidase II"/>
    <property type="match status" value="1"/>
</dbReference>
<comment type="cofactor">
    <cofactor evidence="10">
        <name>Zn(2+)</name>
        <dbReference type="ChEBI" id="CHEBI:29105"/>
    </cofactor>
    <text evidence="10">Binds 1 zinc ion per subunit.</text>
</comment>
<evidence type="ECO:0000256" key="8">
    <source>
        <dbReference type="ARBA" id="ARBA00023180"/>
    </source>
</evidence>
<proteinExistence type="inferred from homology"/>
<dbReference type="Proteomes" id="UP001159042">
    <property type="component" value="Unassembled WGS sequence"/>
</dbReference>
<dbReference type="AlphaFoldDB" id="A0AAV8VZG9"/>
<dbReference type="Pfam" id="PF17677">
    <property type="entry name" value="Glyco_hydro38C2"/>
    <property type="match status" value="1"/>
</dbReference>
<dbReference type="GO" id="GO:0006013">
    <property type="term" value="P:mannose metabolic process"/>
    <property type="evidence" value="ECO:0007669"/>
    <property type="project" value="InterPro"/>
</dbReference>
<evidence type="ECO:0000256" key="9">
    <source>
        <dbReference type="ARBA" id="ARBA00023295"/>
    </source>
</evidence>
<dbReference type="GO" id="GO:0004559">
    <property type="term" value="F:alpha-mannosidase activity"/>
    <property type="evidence" value="ECO:0007669"/>
    <property type="project" value="UniProtKB-EC"/>
</dbReference>
<dbReference type="SUPFAM" id="SSF88713">
    <property type="entry name" value="Glycoside hydrolase/deacetylase"/>
    <property type="match status" value="1"/>
</dbReference>
<evidence type="ECO:0000256" key="1">
    <source>
        <dbReference type="ARBA" id="ARBA00000365"/>
    </source>
</evidence>
<dbReference type="FunFam" id="1.20.1270.50:FF:000002">
    <property type="entry name" value="Alpha-mannosidase"/>
    <property type="match status" value="1"/>
</dbReference>
<dbReference type="Gene3D" id="2.70.98.30">
    <property type="entry name" value="Golgi alpha-mannosidase II, domain 4"/>
    <property type="match status" value="1"/>
</dbReference>
<sequence length="989" mass="112390">MFQNCFITIITFTVCCLSVVNPSIQVADETTCAGYNACHTVYQNKLNVHLVPYYHADVGWIKTPDQYFYEKVQYIISSVITYLQENPARRFIQVETAFFHMWWKLQTDETRSKAIELIDKGQLEIANGAWTINDETSTHYQSIIDQFTLGYRFLEDAVGKCARPKVAWRIGPDGYSREQTSLLSQIGVDAIFVDNIDYRDKSDRRFKGTMEMLWRGSSSLGNDSAIFTSVLQNHDFPSGFCFDVNCNEVEITSIVTDPDSPEYNWEAITLQFAEYVEEEASFYHMNNILVTAGGDLAWRNSKQVFDNIDKLLEGIRKFKPTLNDGREINVIYSTPACYVKAVNFFMELNNVTLSVKTDDFVPYSDGMYSFLTGLFTSRPTSKRLERQANNLHQVSKQVAAFGANPYGAVSDLSRALGIFQHHNAITGTEREAVKNAYHKMIVAGMEAAISKVSDSFASILGAANPLNLKSCLLSNVSICEESNKDQFNVLVYNPLARNVSHYVQIPVNDGTWKVTDPTGKEVANQLTDPVRSFDTAANYTNSTSLPKVLFFKAENLPAVGYRVYTFQRTNTTSIAVKAKAVTADPIGFEDRYVSFNPDTGILKSITLNGFTLGVRQALLYYRGENDSSGAYTFRPEAEAVKFDDVQTDVLIDDGELVREVRQVWTNWTSQIIRIYKDEDFIEFDWVVGPIDTQDQVGKEVISRYSTDLYPNNTFYTDSNGREMIYRKKNHRETYQYTEEDPQSGNYFPVNTRILVKDDKYEFAVLPDRSEGGSSLSTGEIELMLHRVTTGDDHHGLDQNLDEIEYFQPVIARGSHFVTLGTSSIGNDGRTMAAVERDIAQRKHLQPWLFYTTEDVPVKELSFLNKELPPNIHLLTLESWNDTNSFLIRLEHILEEGEDPNLSKEVTVDLQDLFKTVKIRSMVEYMLAANTPLEESKRFDWAQMEDNLDPSSPLRKENRLGRDPTDLKIALAPMQIRTFVADVEIQSLHN</sequence>
<dbReference type="FunFam" id="2.70.98.30:FF:000003">
    <property type="entry name" value="Alpha-mannosidase"/>
    <property type="match status" value="1"/>
</dbReference>
<keyword evidence="8" id="KW-0325">Glycoprotein</keyword>
<dbReference type="SMART" id="SM00872">
    <property type="entry name" value="Alpha-mann_mid"/>
    <property type="match status" value="1"/>
</dbReference>
<dbReference type="EMBL" id="JANEYG010000016">
    <property type="protein sequence ID" value="KAJ8919726.1"/>
    <property type="molecule type" value="Genomic_DNA"/>
</dbReference>
<dbReference type="InterPro" id="IPR028995">
    <property type="entry name" value="Glyco_hydro_57/38_cen_sf"/>
</dbReference>
<evidence type="ECO:0000313" key="12">
    <source>
        <dbReference type="EMBL" id="KAJ8919726.1"/>
    </source>
</evidence>
<dbReference type="Pfam" id="PF07748">
    <property type="entry name" value="Glyco_hydro_38C"/>
    <property type="match status" value="1"/>
</dbReference>
<keyword evidence="4 10" id="KW-0479">Metal-binding</keyword>
<dbReference type="SUPFAM" id="SSF88688">
    <property type="entry name" value="Families 57/38 glycoside transferase middle domain"/>
    <property type="match status" value="1"/>
</dbReference>
<dbReference type="Gene3D" id="2.60.40.1360">
    <property type="match status" value="1"/>
</dbReference>
<evidence type="ECO:0000256" key="5">
    <source>
        <dbReference type="ARBA" id="ARBA00022801"/>
    </source>
</evidence>
<name>A0AAV8VZG9_9CUCU</name>
<evidence type="ECO:0000256" key="3">
    <source>
        <dbReference type="ARBA" id="ARBA00012752"/>
    </source>
</evidence>
<dbReference type="GO" id="GO:0030246">
    <property type="term" value="F:carbohydrate binding"/>
    <property type="evidence" value="ECO:0007669"/>
    <property type="project" value="InterPro"/>
</dbReference>
<protein>
    <recommendedName>
        <fullName evidence="3 10">Alpha-mannosidase</fullName>
        <ecNumber evidence="10">3.2.1.-</ecNumber>
    </recommendedName>
</protein>
<comment type="catalytic activity">
    <reaction evidence="1">
        <text>Hydrolysis of terminal, non-reducing alpha-D-mannose residues in alpha-D-mannosides.</text>
        <dbReference type="EC" id="3.2.1.24"/>
    </reaction>
</comment>
<evidence type="ECO:0000256" key="6">
    <source>
        <dbReference type="ARBA" id="ARBA00022833"/>
    </source>
</evidence>
<accession>A0AAV8VZG9</accession>
<feature type="domain" description="Glycoside hydrolase family 38 central" evidence="11">
    <location>
        <begin position="369"/>
        <end position="441"/>
    </location>
</feature>
<dbReference type="InterPro" id="IPR027291">
    <property type="entry name" value="Glyco_hydro_38_N_sf"/>
</dbReference>
<dbReference type="Gene3D" id="3.20.110.10">
    <property type="entry name" value="Glycoside hydrolase 38, N terminal domain"/>
    <property type="match status" value="1"/>
</dbReference>
<gene>
    <name evidence="12" type="ORF">NQ315_006254</name>
</gene>